<dbReference type="GO" id="GO:0000155">
    <property type="term" value="F:phosphorelay sensor kinase activity"/>
    <property type="evidence" value="ECO:0007669"/>
    <property type="project" value="InterPro"/>
</dbReference>
<keyword evidence="9" id="KW-0902">Two-component regulatory system</keyword>
<name>A0A238JF36_9RHOB</name>
<comment type="subcellular location">
    <subcellularLocation>
        <location evidence="2">Membrane</location>
    </subcellularLocation>
</comment>
<dbReference type="Gene3D" id="3.30.565.10">
    <property type="entry name" value="Histidine kinase-like ATPase, C-terminal domain"/>
    <property type="match status" value="1"/>
</dbReference>
<feature type="modified residue" description="4-aspartylphosphate" evidence="12">
    <location>
        <position position="567"/>
    </location>
</feature>
<dbReference type="CDD" id="cd00082">
    <property type="entry name" value="HisKA"/>
    <property type="match status" value="1"/>
</dbReference>
<dbReference type="InterPro" id="IPR036097">
    <property type="entry name" value="HisK_dim/P_sf"/>
</dbReference>
<keyword evidence="4 12" id="KW-0597">Phosphoprotein</keyword>
<dbReference type="EC" id="2.7.13.3" evidence="3"/>
<evidence type="ECO:0000256" key="4">
    <source>
        <dbReference type="ARBA" id="ARBA00022553"/>
    </source>
</evidence>
<gene>
    <name evidence="17" type="primary">barA_3</name>
    <name evidence="17" type="ORF">TRP8649_03423</name>
</gene>
<dbReference type="Pfam" id="PF00512">
    <property type="entry name" value="HisKA"/>
    <property type="match status" value="1"/>
</dbReference>
<evidence type="ECO:0000256" key="13">
    <source>
        <dbReference type="SAM" id="Phobius"/>
    </source>
</evidence>
<evidence type="ECO:0000256" key="10">
    <source>
        <dbReference type="ARBA" id="ARBA00064003"/>
    </source>
</evidence>
<dbReference type="InterPro" id="IPR011006">
    <property type="entry name" value="CheY-like_superfamily"/>
</dbReference>
<dbReference type="CDD" id="cd17546">
    <property type="entry name" value="REC_hyHK_CKI1_RcsC-like"/>
    <property type="match status" value="1"/>
</dbReference>
<dbReference type="InterPro" id="IPR003660">
    <property type="entry name" value="HAMP_dom"/>
</dbReference>
<keyword evidence="13" id="KW-0472">Membrane</keyword>
<dbReference type="CDD" id="cd16922">
    <property type="entry name" value="HATPase_EvgS-ArcB-TorS-like"/>
    <property type="match status" value="1"/>
</dbReference>
<evidence type="ECO:0000256" key="1">
    <source>
        <dbReference type="ARBA" id="ARBA00000085"/>
    </source>
</evidence>
<feature type="domain" description="Response regulatory" evidence="15">
    <location>
        <begin position="657"/>
        <end position="778"/>
    </location>
</feature>
<keyword evidence="6" id="KW-0547">Nucleotide-binding</keyword>
<dbReference type="PROSITE" id="PS50110">
    <property type="entry name" value="RESPONSE_REGULATORY"/>
    <property type="match status" value="2"/>
</dbReference>
<dbReference type="InterPro" id="IPR001789">
    <property type="entry name" value="Sig_transdc_resp-reg_receiver"/>
</dbReference>
<dbReference type="InterPro" id="IPR004358">
    <property type="entry name" value="Sig_transdc_His_kin-like_C"/>
</dbReference>
<dbReference type="PANTHER" id="PTHR45339">
    <property type="entry name" value="HYBRID SIGNAL TRANSDUCTION HISTIDINE KINASE J"/>
    <property type="match status" value="1"/>
</dbReference>
<evidence type="ECO:0000256" key="3">
    <source>
        <dbReference type="ARBA" id="ARBA00012438"/>
    </source>
</evidence>
<dbReference type="FunFam" id="1.10.287.130:FF:000002">
    <property type="entry name" value="Two-component osmosensing histidine kinase"/>
    <property type="match status" value="1"/>
</dbReference>
<dbReference type="GO" id="GO:0016020">
    <property type="term" value="C:membrane"/>
    <property type="evidence" value="ECO:0007669"/>
    <property type="project" value="UniProtKB-SubCell"/>
</dbReference>
<feature type="domain" description="HAMP" evidence="16">
    <location>
        <begin position="177"/>
        <end position="229"/>
    </location>
</feature>
<dbReference type="PANTHER" id="PTHR45339:SF1">
    <property type="entry name" value="HYBRID SIGNAL TRANSDUCTION HISTIDINE KINASE J"/>
    <property type="match status" value="1"/>
</dbReference>
<evidence type="ECO:0000256" key="7">
    <source>
        <dbReference type="ARBA" id="ARBA00022777"/>
    </source>
</evidence>
<dbReference type="SMART" id="SM00448">
    <property type="entry name" value="REC"/>
    <property type="match status" value="1"/>
</dbReference>
<dbReference type="Gene3D" id="6.10.340.10">
    <property type="match status" value="1"/>
</dbReference>
<evidence type="ECO:0000256" key="6">
    <source>
        <dbReference type="ARBA" id="ARBA00022741"/>
    </source>
</evidence>
<evidence type="ECO:0000256" key="2">
    <source>
        <dbReference type="ARBA" id="ARBA00004370"/>
    </source>
</evidence>
<comment type="catalytic activity">
    <reaction evidence="1">
        <text>ATP + protein L-histidine = ADP + protein N-phospho-L-histidine.</text>
        <dbReference type="EC" id="2.7.13.3"/>
    </reaction>
</comment>
<feature type="domain" description="Response regulatory" evidence="15">
    <location>
        <begin position="513"/>
        <end position="629"/>
    </location>
</feature>
<evidence type="ECO:0000259" key="16">
    <source>
        <dbReference type="PROSITE" id="PS50885"/>
    </source>
</evidence>
<evidence type="ECO:0000259" key="14">
    <source>
        <dbReference type="PROSITE" id="PS50109"/>
    </source>
</evidence>
<dbReference type="Gene3D" id="1.10.287.130">
    <property type="match status" value="1"/>
</dbReference>
<dbReference type="SUPFAM" id="SSF158472">
    <property type="entry name" value="HAMP domain-like"/>
    <property type="match status" value="1"/>
</dbReference>
<accession>A0A238JF36</accession>
<feature type="transmembrane region" description="Helical" evidence="13">
    <location>
        <begin position="158"/>
        <end position="176"/>
    </location>
</feature>
<dbReference type="SUPFAM" id="SSF52172">
    <property type="entry name" value="CheY-like"/>
    <property type="match status" value="1"/>
</dbReference>
<keyword evidence="8" id="KW-0067">ATP-binding</keyword>
<evidence type="ECO:0000256" key="9">
    <source>
        <dbReference type="ARBA" id="ARBA00023012"/>
    </source>
</evidence>
<dbReference type="PROSITE" id="PS50109">
    <property type="entry name" value="HIS_KIN"/>
    <property type="match status" value="1"/>
</dbReference>
<feature type="transmembrane region" description="Helical" evidence="13">
    <location>
        <begin position="6"/>
        <end position="26"/>
    </location>
</feature>
<dbReference type="EMBL" id="FXXP01000002">
    <property type="protein sequence ID" value="SMX29290.1"/>
    <property type="molecule type" value="Genomic_DNA"/>
</dbReference>
<evidence type="ECO:0000256" key="5">
    <source>
        <dbReference type="ARBA" id="ARBA00022679"/>
    </source>
</evidence>
<dbReference type="PROSITE" id="PS50885">
    <property type="entry name" value="HAMP"/>
    <property type="match status" value="1"/>
</dbReference>
<organism evidence="17 18">
    <name type="scientific">Pelagimonas phthalicica</name>
    <dbReference type="NCBI Taxonomy" id="1037362"/>
    <lineage>
        <taxon>Bacteria</taxon>
        <taxon>Pseudomonadati</taxon>
        <taxon>Pseudomonadota</taxon>
        <taxon>Alphaproteobacteria</taxon>
        <taxon>Rhodobacterales</taxon>
        <taxon>Roseobacteraceae</taxon>
        <taxon>Pelagimonas</taxon>
    </lineage>
</organism>
<dbReference type="InterPro" id="IPR036890">
    <property type="entry name" value="HATPase_C_sf"/>
</dbReference>
<dbReference type="SMART" id="SM00387">
    <property type="entry name" value="HATPase_c"/>
    <property type="match status" value="1"/>
</dbReference>
<dbReference type="Proteomes" id="UP000225972">
    <property type="component" value="Unassembled WGS sequence"/>
</dbReference>
<dbReference type="PRINTS" id="PR00344">
    <property type="entry name" value="BCTRLSENSOR"/>
</dbReference>
<dbReference type="Gene3D" id="3.40.50.2300">
    <property type="match status" value="1"/>
</dbReference>
<dbReference type="GO" id="GO:0005524">
    <property type="term" value="F:ATP binding"/>
    <property type="evidence" value="ECO:0007669"/>
    <property type="project" value="UniProtKB-KW"/>
</dbReference>
<dbReference type="SUPFAM" id="SSF55874">
    <property type="entry name" value="ATPase domain of HSP90 chaperone/DNA topoisomerase II/histidine kinase"/>
    <property type="match status" value="1"/>
</dbReference>
<protein>
    <recommendedName>
        <fullName evidence="11">Sensory/regulatory protein RpfC</fullName>
        <ecNumber evidence="3">2.7.13.3</ecNumber>
    </recommendedName>
</protein>
<dbReference type="AlphaFoldDB" id="A0A238JF36"/>
<reference evidence="18" key="1">
    <citation type="submission" date="2017-05" db="EMBL/GenBank/DDBJ databases">
        <authorList>
            <person name="Rodrigo-Torres L."/>
            <person name="Arahal R. D."/>
            <person name="Lucena T."/>
        </authorList>
    </citation>
    <scope>NUCLEOTIDE SEQUENCE [LARGE SCALE GENOMIC DNA]</scope>
    <source>
        <strain evidence="18">CECT 8649</strain>
    </source>
</reference>
<sequence length="778" mass="85173">MYFGLTTAAIVVTLTIINTFTQLQLVNERILEKTKSFGSLVREATLPYLIDNRPAELDVIYEELAEQPEITRLDFIDPDGTLLVTSEDEGGSLFLATIEDALVDQAQNSGQLQLVWEGDVVEVALPVELGMTYYGTVRYSVHTALDQHDITFVLYRNLTFACLFTIFSVFISFLIAQRLTAPLEKLTKASRSAAAGNLDQFIDIQTNDEVSSLATSFNKMLDNLRARLAANEDAQTRLQKFSLDLNSKNIELGQALEQARSAEAAKTEFLASMSHEIRTPMNGVLGMTELLAETELDQHQSNLVDTIATSGQSLLNIINDILDFSKIEAGQMQLRKEPLDIQDLVEDTARVLALQAARKNVELITRCDPDLPEMMLGDFARMKQVLLNFASNAVKFTEAGHVLIHAQRVLSKSGEDRLRIEVQDTGCGIPQDKIKEVFNRFTQVDGSFTRKHEGTGLGLAISKGFVELMGGRIQVTSQVGVGSSFGFEMPLAEAVPVPATPSPAKKRGPFEGYGVLLSDQPDLVASLVECLTNARIQITSVESDKALLNSLQTLAKDRAPPAFVLIDDRVSDLKLEPFLNSLNSVTSGHPPRVILLHSMGSTIATEKLDATLAKPVSARALVQVIDQVSQNGQRPALPRVTNAKKGKLAPLPKTDRKVLVVDDNATNLKLVQMVLKRLGLPFVSATNGVEAVEQYRDHNPFLVLMDVSMPVMNGLEASAQIRLIEAEKPEEAARCHIVGLTAHSSPQDKKACLDSGMDGHLAKPINLGKLRDVIQDCL</sequence>
<dbReference type="SMART" id="SM00304">
    <property type="entry name" value="HAMP"/>
    <property type="match status" value="1"/>
</dbReference>
<dbReference type="CDD" id="cd06225">
    <property type="entry name" value="HAMP"/>
    <property type="match status" value="1"/>
</dbReference>
<keyword evidence="18" id="KW-1185">Reference proteome</keyword>
<evidence type="ECO:0000256" key="8">
    <source>
        <dbReference type="ARBA" id="ARBA00022840"/>
    </source>
</evidence>
<dbReference type="InterPro" id="IPR005467">
    <property type="entry name" value="His_kinase_dom"/>
</dbReference>
<evidence type="ECO:0000256" key="12">
    <source>
        <dbReference type="PROSITE-ProRule" id="PRU00169"/>
    </source>
</evidence>
<proteinExistence type="predicted"/>
<keyword evidence="7 17" id="KW-0418">Kinase</keyword>
<evidence type="ECO:0000259" key="15">
    <source>
        <dbReference type="PROSITE" id="PS50110"/>
    </source>
</evidence>
<dbReference type="Pfam" id="PF00672">
    <property type="entry name" value="HAMP"/>
    <property type="match status" value="1"/>
</dbReference>
<keyword evidence="13" id="KW-0812">Transmembrane</keyword>
<keyword evidence="13" id="KW-1133">Transmembrane helix</keyword>
<comment type="subunit">
    <text evidence="10">At low DSF concentrations, interacts with RpfF.</text>
</comment>
<dbReference type="Pfam" id="PF00072">
    <property type="entry name" value="Response_reg"/>
    <property type="match status" value="1"/>
</dbReference>
<dbReference type="InterPro" id="IPR003661">
    <property type="entry name" value="HisK_dim/P_dom"/>
</dbReference>
<dbReference type="Pfam" id="PF02518">
    <property type="entry name" value="HATPase_c"/>
    <property type="match status" value="1"/>
</dbReference>
<dbReference type="SUPFAM" id="SSF47384">
    <property type="entry name" value="Homodimeric domain of signal transducing histidine kinase"/>
    <property type="match status" value="1"/>
</dbReference>
<feature type="domain" description="Histidine kinase" evidence="14">
    <location>
        <begin position="272"/>
        <end position="493"/>
    </location>
</feature>
<dbReference type="FunFam" id="3.30.565.10:FF:000010">
    <property type="entry name" value="Sensor histidine kinase RcsC"/>
    <property type="match status" value="1"/>
</dbReference>
<dbReference type="InterPro" id="IPR003594">
    <property type="entry name" value="HATPase_dom"/>
</dbReference>
<dbReference type="SMART" id="SM00388">
    <property type="entry name" value="HisKA"/>
    <property type="match status" value="1"/>
</dbReference>
<evidence type="ECO:0000313" key="18">
    <source>
        <dbReference type="Proteomes" id="UP000225972"/>
    </source>
</evidence>
<evidence type="ECO:0000256" key="11">
    <source>
        <dbReference type="ARBA" id="ARBA00068150"/>
    </source>
</evidence>
<keyword evidence="5 17" id="KW-0808">Transferase</keyword>
<evidence type="ECO:0000313" key="17">
    <source>
        <dbReference type="EMBL" id="SMX29290.1"/>
    </source>
</evidence>
<feature type="modified residue" description="4-aspartylphosphate" evidence="12">
    <location>
        <position position="706"/>
    </location>
</feature>